<dbReference type="OrthoDB" id="2342176at2759"/>
<accession>A0A1Y1VZE1</accession>
<proteinExistence type="predicted"/>
<feature type="signal peptide" evidence="1">
    <location>
        <begin position="1"/>
        <end position="18"/>
    </location>
</feature>
<reference evidence="2 3" key="1">
    <citation type="submission" date="2016-07" db="EMBL/GenBank/DDBJ databases">
        <title>Pervasive Adenine N6-methylation of Active Genes in Fungi.</title>
        <authorList>
            <consortium name="DOE Joint Genome Institute"/>
            <person name="Mondo S.J."/>
            <person name="Dannebaum R.O."/>
            <person name="Kuo R.C."/>
            <person name="Labutti K."/>
            <person name="Haridas S."/>
            <person name="Kuo A."/>
            <person name="Salamov A."/>
            <person name="Ahrendt S.R."/>
            <person name="Lipzen A."/>
            <person name="Sullivan W."/>
            <person name="Andreopoulos W.B."/>
            <person name="Clum A."/>
            <person name="Lindquist E."/>
            <person name="Daum C."/>
            <person name="Ramamoorthy G.K."/>
            <person name="Gryganskyi A."/>
            <person name="Culley D."/>
            <person name="Magnuson J.K."/>
            <person name="James T.Y."/>
            <person name="O'Malley M.A."/>
            <person name="Stajich J.E."/>
            <person name="Spatafora J.W."/>
            <person name="Visel A."/>
            <person name="Grigoriev I.V."/>
        </authorList>
    </citation>
    <scope>NUCLEOTIDE SEQUENCE [LARGE SCALE GENOMIC DNA]</scope>
    <source>
        <strain evidence="2 3">ATCC 12442</strain>
    </source>
</reference>
<keyword evidence="1" id="KW-0732">Signal</keyword>
<dbReference type="PANTHER" id="PTHR36182:SF1">
    <property type="entry name" value="PROTEIN, PUTATIVE (AFU_ORTHOLOGUE AFUA_6G10930)-RELATED"/>
    <property type="match status" value="1"/>
</dbReference>
<dbReference type="AlphaFoldDB" id="A0A1Y1VZE1"/>
<evidence type="ECO:0000313" key="2">
    <source>
        <dbReference type="EMBL" id="ORX66638.1"/>
    </source>
</evidence>
<dbReference type="Proteomes" id="UP000193922">
    <property type="component" value="Unassembled WGS sequence"/>
</dbReference>
<evidence type="ECO:0008006" key="4">
    <source>
        <dbReference type="Google" id="ProtNLM"/>
    </source>
</evidence>
<organism evidence="2 3">
    <name type="scientific">Linderina pennispora</name>
    <dbReference type="NCBI Taxonomy" id="61395"/>
    <lineage>
        <taxon>Eukaryota</taxon>
        <taxon>Fungi</taxon>
        <taxon>Fungi incertae sedis</taxon>
        <taxon>Zoopagomycota</taxon>
        <taxon>Kickxellomycotina</taxon>
        <taxon>Kickxellomycetes</taxon>
        <taxon>Kickxellales</taxon>
        <taxon>Kickxellaceae</taxon>
        <taxon>Linderina</taxon>
    </lineage>
</organism>
<protein>
    <recommendedName>
        <fullName evidence="4">Chitin-binding type-4 domain-containing protein</fullName>
    </recommendedName>
</protein>
<dbReference type="GeneID" id="63805235"/>
<sequence>MLFKTTLSLLALATAALGHMQISYPCPRYSPHCATRPTLPPGESIDYNLSSPIGSNGTILAPICHHNTPWPQVNEVWTAGQSLTVKFYPSGTTHSGGHCEFSISYDGGNTFVVLNQQLKYCFFDGPPSQGGTDSVRSYTFNLPANLPGTDHAVFAFTWVNAVGNREFYNQCADVAIKGSAGSYTGKKVTIANYGPGYPVIPEFLGNYNTGLEYYTSNTTSVTVTGPGYSG</sequence>
<evidence type="ECO:0000256" key="1">
    <source>
        <dbReference type="SAM" id="SignalP"/>
    </source>
</evidence>
<dbReference type="RefSeq" id="XP_040740626.1">
    <property type="nucleotide sequence ID" value="XM_040888587.1"/>
</dbReference>
<gene>
    <name evidence="2" type="ORF">DL89DRAFT_270166</name>
</gene>
<name>A0A1Y1VZE1_9FUNG</name>
<keyword evidence="3" id="KW-1185">Reference proteome</keyword>
<dbReference type="Gene3D" id="2.70.50.70">
    <property type="match status" value="1"/>
</dbReference>
<dbReference type="STRING" id="61395.A0A1Y1VZE1"/>
<evidence type="ECO:0000313" key="3">
    <source>
        <dbReference type="Proteomes" id="UP000193922"/>
    </source>
</evidence>
<dbReference type="PANTHER" id="PTHR36182">
    <property type="entry name" value="PROTEIN, PUTATIVE (AFU_ORTHOLOGUE AFUA_6G10930)-RELATED"/>
    <property type="match status" value="1"/>
</dbReference>
<dbReference type="EMBL" id="MCFD01000015">
    <property type="protein sequence ID" value="ORX66638.1"/>
    <property type="molecule type" value="Genomic_DNA"/>
</dbReference>
<feature type="chain" id="PRO_5012847302" description="Chitin-binding type-4 domain-containing protein" evidence="1">
    <location>
        <begin position="19"/>
        <end position="230"/>
    </location>
</feature>
<comment type="caution">
    <text evidence="2">The sequence shown here is derived from an EMBL/GenBank/DDBJ whole genome shotgun (WGS) entry which is preliminary data.</text>
</comment>